<keyword evidence="1" id="KW-1133">Transmembrane helix</keyword>
<name>A0A9Q0QZF0_9MAGN</name>
<evidence type="ECO:0000313" key="3">
    <source>
        <dbReference type="Proteomes" id="UP001141806"/>
    </source>
</evidence>
<keyword evidence="3" id="KW-1185">Reference proteome</keyword>
<dbReference type="EMBL" id="JAMYWD010000003">
    <property type="protein sequence ID" value="KAJ4977280.1"/>
    <property type="molecule type" value="Genomic_DNA"/>
</dbReference>
<comment type="caution">
    <text evidence="2">The sequence shown here is derived from an EMBL/GenBank/DDBJ whole genome shotgun (WGS) entry which is preliminary data.</text>
</comment>
<protein>
    <submittedName>
        <fullName evidence="2">Uncharacterized protein</fullName>
    </submittedName>
</protein>
<feature type="transmembrane region" description="Helical" evidence="1">
    <location>
        <begin position="12"/>
        <end position="30"/>
    </location>
</feature>
<dbReference type="AlphaFoldDB" id="A0A9Q0QZF0"/>
<evidence type="ECO:0000256" key="1">
    <source>
        <dbReference type="SAM" id="Phobius"/>
    </source>
</evidence>
<evidence type="ECO:0000313" key="2">
    <source>
        <dbReference type="EMBL" id="KAJ4977280.1"/>
    </source>
</evidence>
<dbReference type="Proteomes" id="UP001141806">
    <property type="component" value="Unassembled WGS sequence"/>
</dbReference>
<sequence>MDDRIRKGATSATVIVKILNMCFFILNLRYRCVSLWKRINNIMGVSWDGFPNSRFTLCVIDDSDPEQFVLVISEMTASMARLLLSCGIRQLHALALMCTQLMPKAAGGCMAPEMLRGAGHVLALVATSC</sequence>
<proteinExistence type="predicted"/>
<keyword evidence="1" id="KW-0472">Membrane</keyword>
<gene>
    <name evidence="2" type="ORF">NE237_002386</name>
</gene>
<accession>A0A9Q0QZF0</accession>
<reference evidence="2" key="1">
    <citation type="journal article" date="2023" name="Plant J.">
        <title>The genome of the king protea, Protea cynaroides.</title>
        <authorList>
            <person name="Chang J."/>
            <person name="Duong T.A."/>
            <person name="Schoeman C."/>
            <person name="Ma X."/>
            <person name="Roodt D."/>
            <person name="Barker N."/>
            <person name="Li Z."/>
            <person name="Van de Peer Y."/>
            <person name="Mizrachi E."/>
        </authorList>
    </citation>
    <scope>NUCLEOTIDE SEQUENCE</scope>
    <source>
        <tissue evidence="2">Young leaves</tissue>
    </source>
</reference>
<organism evidence="2 3">
    <name type="scientific">Protea cynaroides</name>
    <dbReference type="NCBI Taxonomy" id="273540"/>
    <lineage>
        <taxon>Eukaryota</taxon>
        <taxon>Viridiplantae</taxon>
        <taxon>Streptophyta</taxon>
        <taxon>Embryophyta</taxon>
        <taxon>Tracheophyta</taxon>
        <taxon>Spermatophyta</taxon>
        <taxon>Magnoliopsida</taxon>
        <taxon>Proteales</taxon>
        <taxon>Proteaceae</taxon>
        <taxon>Protea</taxon>
    </lineage>
</organism>
<keyword evidence="1" id="KW-0812">Transmembrane</keyword>